<keyword evidence="3 6" id="KW-0133">Cell shape</keyword>
<evidence type="ECO:0000256" key="3">
    <source>
        <dbReference type="ARBA" id="ARBA00022960"/>
    </source>
</evidence>
<organism evidence="8 9">
    <name type="scientific">Anaeromicrobium sediminis</name>
    <dbReference type="NCBI Taxonomy" id="1478221"/>
    <lineage>
        <taxon>Bacteria</taxon>
        <taxon>Bacillati</taxon>
        <taxon>Bacillota</taxon>
        <taxon>Clostridia</taxon>
        <taxon>Peptostreptococcales</taxon>
        <taxon>Thermotaleaceae</taxon>
        <taxon>Anaeromicrobium</taxon>
    </lineage>
</organism>
<proteinExistence type="predicted"/>
<dbReference type="GO" id="GO:0071555">
    <property type="term" value="P:cell wall organization"/>
    <property type="evidence" value="ECO:0007669"/>
    <property type="project" value="UniProtKB-UniRule"/>
</dbReference>
<dbReference type="GO" id="GO:0018104">
    <property type="term" value="P:peptidoglycan-protein cross-linking"/>
    <property type="evidence" value="ECO:0007669"/>
    <property type="project" value="TreeGrafter"/>
</dbReference>
<keyword evidence="4 6" id="KW-0573">Peptidoglycan synthesis</keyword>
<dbReference type="RefSeq" id="WP_095132956.1">
    <property type="nucleotide sequence ID" value="NZ_NIBG01000006.1"/>
</dbReference>
<feature type="active site" description="Nucleophile" evidence="6">
    <location>
        <position position="362"/>
    </location>
</feature>
<dbReference type="Gene3D" id="2.40.440.10">
    <property type="entry name" value="L,D-transpeptidase catalytic domain-like"/>
    <property type="match status" value="1"/>
</dbReference>
<dbReference type="InterPro" id="IPR038063">
    <property type="entry name" value="Transpep_catalytic_dom"/>
</dbReference>
<dbReference type="InterPro" id="IPR005490">
    <property type="entry name" value="LD_TPept_cat_dom"/>
</dbReference>
<dbReference type="OrthoDB" id="177750at2"/>
<evidence type="ECO:0000256" key="4">
    <source>
        <dbReference type="ARBA" id="ARBA00022984"/>
    </source>
</evidence>
<dbReference type="PANTHER" id="PTHR30582">
    <property type="entry name" value="L,D-TRANSPEPTIDASE"/>
    <property type="match status" value="1"/>
</dbReference>
<evidence type="ECO:0000313" key="9">
    <source>
        <dbReference type="Proteomes" id="UP000216024"/>
    </source>
</evidence>
<dbReference type="Proteomes" id="UP000216024">
    <property type="component" value="Unassembled WGS sequence"/>
</dbReference>
<dbReference type="SUPFAM" id="SSF49299">
    <property type="entry name" value="PKD domain"/>
    <property type="match status" value="1"/>
</dbReference>
<protein>
    <recommendedName>
        <fullName evidence="7">L,D-TPase catalytic domain-containing protein</fullName>
    </recommendedName>
</protein>
<evidence type="ECO:0000256" key="1">
    <source>
        <dbReference type="ARBA" id="ARBA00004752"/>
    </source>
</evidence>
<accession>A0A267MJK6</accession>
<dbReference type="GO" id="GO:0005576">
    <property type="term" value="C:extracellular region"/>
    <property type="evidence" value="ECO:0007669"/>
    <property type="project" value="TreeGrafter"/>
</dbReference>
<dbReference type="GO" id="GO:0016740">
    <property type="term" value="F:transferase activity"/>
    <property type="evidence" value="ECO:0007669"/>
    <property type="project" value="UniProtKB-KW"/>
</dbReference>
<keyword evidence="5 6" id="KW-0961">Cell wall biogenesis/degradation</keyword>
<evidence type="ECO:0000256" key="5">
    <source>
        <dbReference type="ARBA" id="ARBA00023316"/>
    </source>
</evidence>
<dbReference type="GO" id="GO:0071972">
    <property type="term" value="F:peptidoglycan L,D-transpeptidase activity"/>
    <property type="evidence" value="ECO:0007669"/>
    <property type="project" value="TreeGrafter"/>
</dbReference>
<evidence type="ECO:0000259" key="7">
    <source>
        <dbReference type="PROSITE" id="PS52029"/>
    </source>
</evidence>
<comment type="caution">
    <text evidence="8">The sequence shown here is derived from an EMBL/GenBank/DDBJ whole genome shotgun (WGS) entry which is preliminary data.</text>
</comment>
<evidence type="ECO:0000313" key="8">
    <source>
        <dbReference type="EMBL" id="PAB59602.1"/>
    </source>
</evidence>
<sequence length="386" mass="44155">MSRKLKGLICFSLVFVLSLLIVQVLSSNGIYAQNKESSVTKEVAIDNPNEHIKVTDGASPMIDSITFDKSNIETLGTVFRFTAISRGKDLDYEWTIFKDCDEIYKKEYDEENFLDFNMNELGRYQVLVKIKNENGITKSKLSEEINIILPIRINSVWVNKTGKQLVNTPLSFSVSADGDHLMYHWYVLKDSNVVYDGLLSENNSINYTPNEPGIYKGIVYVKDRFGKYTREYSEELIIYENILSEKEKLEAIINEKDFNSKTNHYVWVDTDKNAAYIFEGENKNWSLTKTMVCTDGKASTPTVKGNFTIGGRAPWLTSYNGKVKAKYKVRFFGNYYFHSILFDSKGKNIVDSRLGQSISHGCVRLSVDDAKWVYDNIKDGTGVYIY</sequence>
<dbReference type="PROSITE" id="PS52029">
    <property type="entry name" value="LD_TPASE"/>
    <property type="match status" value="1"/>
</dbReference>
<keyword evidence="2" id="KW-0808">Transferase</keyword>
<dbReference type="EMBL" id="NIBG01000006">
    <property type="protein sequence ID" value="PAB59602.1"/>
    <property type="molecule type" value="Genomic_DNA"/>
</dbReference>
<keyword evidence="9" id="KW-1185">Reference proteome</keyword>
<dbReference type="InterPro" id="IPR050979">
    <property type="entry name" value="LD-transpeptidase"/>
</dbReference>
<dbReference type="AlphaFoldDB" id="A0A267MJK6"/>
<evidence type="ECO:0000256" key="2">
    <source>
        <dbReference type="ARBA" id="ARBA00022679"/>
    </source>
</evidence>
<evidence type="ECO:0000256" key="6">
    <source>
        <dbReference type="PROSITE-ProRule" id="PRU01373"/>
    </source>
</evidence>
<dbReference type="CDD" id="cd16913">
    <property type="entry name" value="YkuD_like"/>
    <property type="match status" value="1"/>
</dbReference>
<feature type="active site" description="Proton donor/acceptor" evidence="6">
    <location>
        <position position="338"/>
    </location>
</feature>
<gene>
    <name evidence="8" type="ORF">CCE28_08505</name>
</gene>
<comment type="pathway">
    <text evidence="1 6">Cell wall biogenesis; peptidoglycan biosynthesis.</text>
</comment>
<reference evidence="8 9" key="1">
    <citation type="submission" date="2017-06" db="EMBL/GenBank/DDBJ databases">
        <title>Draft genome sequence of anaerobic fermentative bacterium Anaeromicrobium sediminis DY2726D isolated from West Pacific Ocean sediments.</title>
        <authorList>
            <person name="Zeng X."/>
        </authorList>
    </citation>
    <scope>NUCLEOTIDE SEQUENCE [LARGE SCALE GENOMIC DNA]</scope>
    <source>
        <strain evidence="8 9">DY2726D</strain>
    </source>
</reference>
<name>A0A267MJK6_9FIRM</name>
<dbReference type="GO" id="GO:0008360">
    <property type="term" value="P:regulation of cell shape"/>
    <property type="evidence" value="ECO:0007669"/>
    <property type="project" value="UniProtKB-UniRule"/>
</dbReference>
<dbReference type="Pfam" id="PF03734">
    <property type="entry name" value="YkuD"/>
    <property type="match status" value="1"/>
</dbReference>
<feature type="domain" description="L,D-TPase catalytic" evidence="7">
    <location>
        <begin position="264"/>
        <end position="386"/>
    </location>
</feature>
<dbReference type="UniPathway" id="UPA00219"/>
<dbReference type="InterPro" id="IPR035986">
    <property type="entry name" value="PKD_dom_sf"/>
</dbReference>
<dbReference type="PANTHER" id="PTHR30582:SF2">
    <property type="entry name" value="L,D-TRANSPEPTIDASE YCIB-RELATED"/>
    <property type="match status" value="1"/>
</dbReference>
<dbReference type="SUPFAM" id="SSF141523">
    <property type="entry name" value="L,D-transpeptidase catalytic domain-like"/>
    <property type="match status" value="1"/>
</dbReference>